<accession>A0A3E0HD78</accession>
<dbReference type="OrthoDB" id="4951822at2"/>
<dbReference type="Proteomes" id="UP000256269">
    <property type="component" value="Unassembled WGS sequence"/>
</dbReference>
<gene>
    <name evidence="1" type="ORF">BCF44_110196</name>
</gene>
<dbReference type="AlphaFoldDB" id="A0A3E0HD78"/>
<comment type="caution">
    <text evidence="1">The sequence shown here is derived from an EMBL/GenBank/DDBJ whole genome shotgun (WGS) entry which is preliminary data.</text>
</comment>
<dbReference type="EMBL" id="QUNO01000010">
    <property type="protein sequence ID" value="REH42699.1"/>
    <property type="molecule type" value="Genomic_DNA"/>
</dbReference>
<name>A0A3E0HD78_9PSEU</name>
<protein>
    <submittedName>
        <fullName evidence="1">Uncharacterized protein</fullName>
    </submittedName>
</protein>
<evidence type="ECO:0000313" key="1">
    <source>
        <dbReference type="EMBL" id="REH42699.1"/>
    </source>
</evidence>
<dbReference type="RefSeq" id="WP_116177507.1">
    <property type="nucleotide sequence ID" value="NZ_CP144375.1"/>
</dbReference>
<reference evidence="1 2" key="1">
    <citation type="submission" date="2018-08" db="EMBL/GenBank/DDBJ databases">
        <title>Genomic Encyclopedia of Archaeal and Bacterial Type Strains, Phase II (KMG-II): from individual species to whole genera.</title>
        <authorList>
            <person name="Goeker M."/>
        </authorList>
    </citation>
    <scope>NUCLEOTIDE SEQUENCE [LARGE SCALE GENOMIC DNA]</scope>
    <source>
        <strain evidence="1 2">DSM 45791</strain>
    </source>
</reference>
<organism evidence="1 2">
    <name type="scientific">Kutzneria buriramensis</name>
    <dbReference type="NCBI Taxonomy" id="1045776"/>
    <lineage>
        <taxon>Bacteria</taxon>
        <taxon>Bacillati</taxon>
        <taxon>Actinomycetota</taxon>
        <taxon>Actinomycetes</taxon>
        <taxon>Pseudonocardiales</taxon>
        <taxon>Pseudonocardiaceae</taxon>
        <taxon>Kutzneria</taxon>
    </lineage>
</organism>
<keyword evidence="2" id="KW-1185">Reference proteome</keyword>
<proteinExistence type="predicted"/>
<sequence length="126" mass="14709">MAEIELQPGHLPRMPVQYEDFYDGDDWMEAMHERGWVTPGIWGERGWQLGIWPLMIVAIYVEPENDLWAFATYIEGDVELHAYDDRKELLHAVTDVAVDWWRKGFVPDGPDDLPEQGWLPHHGKLP</sequence>
<evidence type="ECO:0000313" key="2">
    <source>
        <dbReference type="Proteomes" id="UP000256269"/>
    </source>
</evidence>